<dbReference type="EMBL" id="QPJM01000014">
    <property type="protein sequence ID" value="RCW80306.1"/>
    <property type="molecule type" value="Genomic_DNA"/>
</dbReference>
<feature type="domain" description="LssY-like C-terminal" evidence="1">
    <location>
        <begin position="39"/>
        <end position="219"/>
    </location>
</feature>
<evidence type="ECO:0000259" key="1">
    <source>
        <dbReference type="Pfam" id="PF14067"/>
    </source>
</evidence>
<organism evidence="2 3">
    <name type="scientific">Phyllobacterium bourgognense</name>
    <dbReference type="NCBI Taxonomy" id="314236"/>
    <lineage>
        <taxon>Bacteria</taxon>
        <taxon>Pseudomonadati</taxon>
        <taxon>Pseudomonadota</taxon>
        <taxon>Alphaproteobacteria</taxon>
        <taxon>Hyphomicrobiales</taxon>
        <taxon>Phyllobacteriaceae</taxon>
        <taxon>Phyllobacterium</taxon>
    </lineage>
</organism>
<sequence>MRRLFVGAAIVVAVYLLLAYVALPMAWTHYERQPGLADHPMVTKTGRGIPGDPLNVGLIGNREDIIRAMHAGAWYPADPVTLRSSIDIIGSVMLDRPYDKAPVSPLFYEGRREDLAYEMPVGSSAKQRHHVRLWKVLDTGVEQRPVWLGSATFDQRVGFSEYTGQVTHDIAPDIDAERDYFANSLTQAGMVETIYQVSGVGPTLNGRNGEGSPYFTDGEIRMLTLVHDGQRRSQPPEILASPPLIQAKDNAWMTIKDALGN</sequence>
<dbReference type="InterPro" id="IPR025902">
    <property type="entry name" value="LssY-like-C_dom"/>
</dbReference>
<proteinExistence type="predicted"/>
<dbReference type="RefSeq" id="WP_114431703.1">
    <property type="nucleotide sequence ID" value="NZ_QPJM01000014.1"/>
</dbReference>
<protein>
    <submittedName>
        <fullName evidence="2">LssY-like putative type I secretion system component LssY</fullName>
    </submittedName>
</protein>
<evidence type="ECO:0000313" key="2">
    <source>
        <dbReference type="EMBL" id="RCW80306.1"/>
    </source>
</evidence>
<reference evidence="2 3" key="1">
    <citation type="submission" date="2018-07" db="EMBL/GenBank/DDBJ databases">
        <title>Genomic Encyclopedia of Type Strains, Phase III (KMG-III): the genomes of soil and plant-associated and newly described type strains.</title>
        <authorList>
            <person name="Whitman W."/>
        </authorList>
    </citation>
    <scope>NUCLEOTIDE SEQUENCE [LARGE SCALE GENOMIC DNA]</scope>
    <source>
        <strain evidence="2 3">31-25a</strain>
    </source>
</reference>
<name>A0A368YLX2_9HYPH</name>
<accession>A0A368YLX2</accession>
<gene>
    <name evidence="2" type="ORF">C7476_11420</name>
</gene>
<comment type="caution">
    <text evidence="2">The sequence shown here is derived from an EMBL/GenBank/DDBJ whole genome shotgun (WGS) entry which is preliminary data.</text>
</comment>
<dbReference type="AlphaFoldDB" id="A0A368YLX2"/>
<dbReference type="Proteomes" id="UP000253324">
    <property type="component" value="Unassembled WGS sequence"/>
</dbReference>
<evidence type="ECO:0000313" key="3">
    <source>
        <dbReference type="Proteomes" id="UP000253324"/>
    </source>
</evidence>
<keyword evidence="3" id="KW-1185">Reference proteome</keyword>
<dbReference type="OrthoDB" id="3725455at2"/>
<dbReference type="Pfam" id="PF14067">
    <property type="entry name" value="LssY_C"/>
    <property type="match status" value="1"/>
</dbReference>